<dbReference type="Proteomes" id="UP000298285">
    <property type="component" value="Unassembled WGS sequence"/>
</dbReference>
<evidence type="ECO:0008006" key="3">
    <source>
        <dbReference type="Google" id="ProtNLM"/>
    </source>
</evidence>
<protein>
    <recommendedName>
        <fullName evidence="3">GNAT family N-acetyltransferase</fullName>
    </recommendedName>
</protein>
<organism evidence="1 2">
    <name type="scientific">Dysgonomonas mossii</name>
    <dbReference type="NCBI Taxonomy" id="163665"/>
    <lineage>
        <taxon>Bacteria</taxon>
        <taxon>Pseudomonadati</taxon>
        <taxon>Bacteroidota</taxon>
        <taxon>Bacteroidia</taxon>
        <taxon>Bacteroidales</taxon>
        <taxon>Dysgonomonadaceae</taxon>
        <taxon>Dysgonomonas</taxon>
    </lineage>
</organism>
<dbReference type="RefSeq" id="WP_135105923.1">
    <property type="nucleotide sequence ID" value="NZ_JADGKW010000004.1"/>
</dbReference>
<evidence type="ECO:0000313" key="1">
    <source>
        <dbReference type="EMBL" id="TFU88690.1"/>
    </source>
</evidence>
<accession>A0A4Y9IJQ9</accession>
<dbReference type="Gene3D" id="3.40.630.30">
    <property type="match status" value="1"/>
</dbReference>
<reference evidence="1 2" key="1">
    <citation type="submission" date="2019-03" db="EMBL/GenBank/DDBJ databases">
        <title>Diversity of the mouse oral microbiome.</title>
        <authorList>
            <person name="Joseph S."/>
            <person name="Aduse-Opoku J."/>
            <person name="Curtis M."/>
            <person name="Wade W."/>
            <person name="Hashim A."/>
        </authorList>
    </citation>
    <scope>NUCLEOTIDE SEQUENCE [LARGE SCALE GENOMIC DNA]</scope>
    <source>
        <strain evidence="1 2">P11</strain>
    </source>
</reference>
<dbReference type="AlphaFoldDB" id="A0A4Y9IJQ9"/>
<name>A0A4Y9IJQ9_9BACT</name>
<comment type="caution">
    <text evidence="1">The sequence shown here is derived from an EMBL/GenBank/DDBJ whole genome shotgun (WGS) entry which is preliminary data.</text>
</comment>
<evidence type="ECO:0000313" key="2">
    <source>
        <dbReference type="Proteomes" id="UP000298285"/>
    </source>
</evidence>
<dbReference type="EMBL" id="SPPK01000004">
    <property type="protein sequence ID" value="TFU88690.1"/>
    <property type="molecule type" value="Genomic_DNA"/>
</dbReference>
<gene>
    <name evidence="1" type="ORF">E4T88_12505</name>
</gene>
<proteinExistence type="predicted"/>
<dbReference type="OrthoDB" id="1160046at2"/>
<sequence>MEHLIRQFENFSLWRFSNASLKEASSFIIETNYKSHLGYYPTTIKREIEELYKREKCWLQDSFFYGIRNNQGNIIGTIRTLRWTKKYVLPIQAVFDINIDNIQEKETKTPNIWHIGCLAIDSFSLGKASSVILKILLVQALFHICSNESIMFAECDRKLYEKIRLLGIYMLQAGESKNHIGSETIPVYNISRNLKPFLWKQQRYLYIAETESIFQMKNKKEYETTEFLLEE</sequence>